<feature type="domain" description="Flavin reductase like" evidence="3">
    <location>
        <begin position="12"/>
        <end position="155"/>
    </location>
</feature>
<reference evidence="4 5" key="1">
    <citation type="journal article" date="2014" name="Int. J. Syst. Evol. Microbiol.">
        <title>Complete genome sequence of Corynebacterium casei LMG S-19264T (=DSM 44701T), isolated from a smear-ripened cheese.</title>
        <authorList>
            <consortium name="US DOE Joint Genome Institute (JGI-PGF)"/>
            <person name="Walter F."/>
            <person name="Albersmeier A."/>
            <person name="Kalinowski J."/>
            <person name="Ruckert C."/>
        </authorList>
    </citation>
    <scope>NUCLEOTIDE SEQUENCE [LARGE SCALE GENOMIC DNA]</scope>
    <source>
        <strain evidence="4 5">CGMCC 1.12976</strain>
    </source>
</reference>
<dbReference type="GO" id="GO:0042602">
    <property type="term" value="F:riboflavin reductase (NADPH) activity"/>
    <property type="evidence" value="ECO:0007669"/>
    <property type="project" value="TreeGrafter"/>
</dbReference>
<dbReference type="Pfam" id="PF01613">
    <property type="entry name" value="Flavin_Reduct"/>
    <property type="match status" value="1"/>
</dbReference>
<sequence>MTIDPFLFRETLGHYPTGVAVITAIVDGQPAGMVVGTFSSVSLDPPLVAFLPTRKSQSFAKIRTSDAFCINVLASDQEPLCRQLATSSEHKFDDVSWRPGPLGSPVLDDAVSWIECTYEDIREAGDHFIVLGLVHDLAVARSTLPLLFFQGGYGRFSPGSFVAAPDPELIQSARIAESMRPQLEAMSAEFQVNCSVLARIRWDAVQVLAANQSPLHEAFPLGYKQPIVPPLGTVFLVDAPESDIDVWLSRAADDSAEQRAANVQLLENVRTRGYSVLAAEPEVIRRHEAALSEFELSDRLPRHEREVRRATSELGAFLGSELVPGQTYDLASIVVPVPATPDQPTLTLRMTGMHPGASTDEVHTWISRLQQIAADVTVPAA</sequence>
<dbReference type="EMBL" id="BMGP01000001">
    <property type="protein sequence ID" value="GGF15648.1"/>
    <property type="molecule type" value="Genomic_DNA"/>
</dbReference>
<dbReference type="Gene3D" id="3.30.450.40">
    <property type="match status" value="1"/>
</dbReference>
<dbReference type="InterPro" id="IPR012349">
    <property type="entry name" value="Split_barrel_FMN-bd"/>
</dbReference>
<dbReference type="SMART" id="SM00903">
    <property type="entry name" value="Flavin_Reduct"/>
    <property type="match status" value="1"/>
</dbReference>
<keyword evidence="5" id="KW-1185">Reference proteome</keyword>
<organism evidence="4 5">
    <name type="scientific">Subtercola lobariae</name>
    <dbReference type="NCBI Taxonomy" id="1588641"/>
    <lineage>
        <taxon>Bacteria</taxon>
        <taxon>Bacillati</taxon>
        <taxon>Actinomycetota</taxon>
        <taxon>Actinomycetes</taxon>
        <taxon>Micrococcales</taxon>
        <taxon>Microbacteriaceae</taxon>
        <taxon>Subtercola</taxon>
    </lineage>
</organism>
<dbReference type="SUPFAM" id="SSF55781">
    <property type="entry name" value="GAF domain-like"/>
    <property type="match status" value="1"/>
</dbReference>
<dbReference type="InterPro" id="IPR029016">
    <property type="entry name" value="GAF-like_dom_sf"/>
</dbReference>
<dbReference type="Proteomes" id="UP000598775">
    <property type="component" value="Unassembled WGS sequence"/>
</dbReference>
<evidence type="ECO:0000256" key="2">
    <source>
        <dbReference type="ARBA" id="ARBA00023002"/>
    </source>
</evidence>
<dbReference type="RefSeq" id="WP_188673661.1">
    <property type="nucleotide sequence ID" value="NZ_BMGP01000001.1"/>
</dbReference>
<dbReference type="GO" id="GO:0010181">
    <property type="term" value="F:FMN binding"/>
    <property type="evidence" value="ECO:0007669"/>
    <property type="project" value="InterPro"/>
</dbReference>
<dbReference type="PANTHER" id="PTHR30466">
    <property type="entry name" value="FLAVIN REDUCTASE"/>
    <property type="match status" value="1"/>
</dbReference>
<comment type="caution">
    <text evidence="4">The sequence shown here is derived from an EMBL/GenBank/DDBJ whole genome shotgun (WGS) entry which is preliminary data.</text>
</comment>
<dbReference type="SUPFAM" id="SSF50475">
    <property type="entry name" value="FMN-binding split barrel"/>
    <property type="match status" value="1"/>
</dbReference>
<evidence type="ECO:0000256" key="1">
    <source>
        <dbReference type="ARBA" id="ARBA00008898"/>
    </source>
</evidence>
<gene>
    <name evidence="4" type="ORF">GCM10011399_06830</name>
</gene>
<name>A0A917B2F6_9MICO</name>
<evidence type="ECO:0000313" key="4">
    <source>
        <dbReference type="EMBL" id="GGF15648.1"/>
    </source>
</evidence>
<evidence type="ECO:0000313" key="5">
    <source>
        <dbReference type="Proteomes" id="UP000598775"/>
    </source>
</evidence>
<dbReference type="Gene3D" id="2.30.110.10">
    <property type="entry name" value="Electron Transport, Fmn-binding Protein, Chain A"/>
    <property type="match status" value="1"/>
</dbReference>
<accession>A0A917B2F6</accession>
<dbReference type="InterPro" id="IPR050268">
    <property type="entry name" value="NADH-dep_flavin_reductase"/>
</dbReference>
<proteinExistence type="inferred from homology"/>
<protein>
    <submittedName>
        <fullName evidence="4">Flavin reductase</fullName>
    </submittedName>
</protein>
<keyword evidence="2" id="KW-0560">Oxidoreductase</keyword>
<comment type="similarity">
    <text evidence="1">Belongs to the non-flavoprotein flavin reductase family.</text>
</comment>
<dbReference type="InterPro" id="IPR002563">
    <property type="entry name" value="Flavin_Rdtase-like_dom"/>
</dbReference>
<evidence type="ECO:0000259" key="3">
    <source>
        <dbReference type="SMART" id="SM00903"/>
    </source>
</evidence>
<dbReference type="AlphaFoldDB" id="A0A917B2F6"/>
<dbReference type="PANTHER" id="PTHR30466:SF11">
    <property type="entry name" value="FLAVIN-DEPENDENT MONOOXYGENASE, REDUCTASE SUBUNIT HSAB"/>
    <property type="match status" value="1"/>
</dbReference>